<name>A0A5C6A7L5_9BACT</name>
<accession>A0A5C6A7L5</accession>
<dbReference type="AlphaFoldDB" id="A0A5C6A7L5"/>
<protein>
    <submittedName>
        <fullName evidence="1">Uncharacterized protein</fullName>
    </submittedName>
</protein>
<organism evidence="1 2">
    <name type="scientific">Botrimarina colliarenosi</name>
    <dbReference type="NCBI Taxonomy" id="2528001"/>
    <lineage>
        <taxon>Bacteria</taxon>
        <taxon>Pseudomonadati</taxon>
        <taxon>Planctomycetota</taxon>
        <taxon>Planctomycetia</taxon>
        <taxon>Pirellulales</taxon>
        <taxon>Lacipirellulaceae</taxon>
        <taxon>Botrimarina</taxon>
    </lineage>
</organism>
<dbReference type="RefSeq" id="WP_146446218.1">
    <property type="nucleotide sequence ID" value="NZ_SJPR01000005.1"/>
</dbReference>
<reference evidence="1 2" key="1">
    <citation type="submission" date="2019-02" db="EMBL/GenBank/DDBJ databases">
        <title>Deep-cultivation of Planctomycetes and their phenomic and genomic characterization uncovers novel biology.</title>
        <authorList>
            <person name="Wiegand S."/>
            <person name="Jogler M."/>
            <person name="Boedeker C."/>
            <person name="Pinto D."/>
            <person name="Vollmers J."/>
            <person name="Rivas-Marin E."/>
            <person name="Kohn T."/>
            <person name="Peeters S.H."/>
            <person name="Heuer A."/>
            <person name="Rast P."/>
            <person name="Oberbeckmann S."/>
            <person name="Bunk B."/>
            <person name="Jeske O."/>
            <person name="Meyerdierks A."/>
            <person name="Storesund J.E."/>
            <person name="Kallscheuer N."/>
            <person name="Luecker S."/>
            <person name="Lage O.M."/>
            <person name="Pohl T."/>
            <person name="Merkel B.J."/>
            <person name="Hornburger P."/>
            <person name="Mueller R.-W."/>
            <person name="Bruemmer F."/>
            <person name="Labrenz M."/>
            <person name="Spormann A.M."/>
            <person name="Op Den Camp H."/>
            <person name="Overmann J."/>
            <person name="Amann R."/>
            <person name="Jetten M.S.M."/>
            <person name="Mascher T."/>
            <person name="Medema M.H."/>
            <person name="Devos D.P."/>
            <person name="Kaster A.-K."/>
            <person name="Ovreas L."/>
            <person name="Rohde M."/>
            <person name="Galperin M.Y."/>
            <person name="Jogler C."/>
        </authorList>
    </citation>
    <scope>NUCLEOTIDE SEQUENCE [LARGE SCALE GENOMIC DNA]</scope>
    <source>
        <strain evidence="1 2">Pla108</strain>
    </source>
</reference>
<evidence type="ECO:0000313" key="1">
    <source>
        <dbReference type="EMBL" id="TWT95380.1"/>
    </source>
</evidence>
<dbReference type="EMBL" id="SJPR01000005">
    <property type="protein sequence ID" value="TWT95380.1"/>
    <property type="molecule type" value="Genomic_DNA"/>
</dbReference>
<keyword evidence="2" id="KW-1185">Reference proteome</keyword>
<proteinExistence type="predicted"/>
<comment type="caution">
    <text evidence="1">The sequence shown here is derived from an EMBL/GenBank/DDBJ whole genome shotgun (WGS) entry which is preliminary data.</text>
</comment>
<dbReference type="Proteomes" id="UP000317421">
    <property type="component" value="Unassembled WGS sequence"/>
</dbReference>
<dbReference type="OrthoDB" id="282268at2"/>
<evidence type="ECO:0000313" key="2">
    <source>
        <dbReference type="Proteomes" id="UP000317421"/>
    </source>
</evidence>
<sequence length="91" mass="10046">MTKSTNQPHATLRDGALKATIWANSNDEGRTRFSITLTRSYTDAEGKWHDTNYLSRNELLRIARLAQKAYDAVGEAYAGEPAADADQGDSQ</sequence>
<gene>
    <name evidence="1" type="ORF">Pla108_35280</name>
</gene>